<name>A0AAD4S4D8_9MAGN</name>
<evidence type="ECO:0000313" key="2">
    <source>
        <dbReference type="EMBL" id="KAI3861673.1"/>
    </source>
</evidence>
<comment type="caution">
    <text evidence="2">The sequence shown here is derived from an EMBL/GenBank/DDBJ whole genome shotgun (WGS) entry which is preliminary data.</text>
</comment>
<feature type="transmembrane region" description="Helical" evidence="1">
    <location>
        <begin position="60"/>
        <end position="81"/>
    </location>
</feature>
<organism evidence="2 3">
    <name type="scientific">Papaver atlanticum</name>
    <dbReference type="NCBI Taxonomy" id="357466"/>
    <lineage>
        <taxon>Eukaryota</taxon>
        <taxon>Viridiplantae</taxon>
        <taxon>Streptophyta</taxon>
        <taxon>Embryophyta</taxon>
        <taxon>Tracheophyta</taxon>
        <taxon>Spermatophyta</taxon>
        <taxon>Magnoliopsida</taxon>
        <taxon>Ranunculales</taxon>
        <taxon>Papaveraceae</taxon>
        <taxon>Papaveroideae</taxon>
        <taxon>Papaver</taxon>
    </lineage>
</organism>
<dbReference type="EMBL" id="JAJJMB010014260">
    <property type="protein sequence ID" value="KAI3861673.1"/>
    <property type="molecule type" value="Genomic_DNA"/>
</dbReference>
<keyword evidence="3" id="KW-1185">Reference proteome</keyword>
<accession>A0AAD4S4D8</accession>
<evidence type="ECO:0000313" key="3">
    <source>
        <dbReference type="Proteomes" id="UP001202328"/>
    </source>
</evidence>
<protein>
    <submittedName>
        <fullName evidence="2">Uncharacterized protein</fullName>
    </submittedName>
</protein>
<keyword evidence="1" id="KW-0472">Membrane</keyword>
<dbReference type="AlphaFoldDB" id="A0AAD4S4D8"/>
<keyword evidence="1" id="KW-1133">Transmembrane helix</keyword>
<evidence type="ECO:0000256" key="1">
    <source>
        <dbReference type="SAM" id="Phobius"/>
    </source>
</evidence>
<reference evidence="2" key="1">
    <citation type="submission" date="2022-04" db="EMBL/GenBank/DDBJ databases">
        <title>A functionally conserved STORR gene fusion in Papaver species that diverged 16.8 million years ago.</title>
        <authorList>
            <person name="Catania T."/>
        </authorList>
    </citation>
    <scope>NUCLEOTIDE SEQUENCE</scope>
    <source>
        <strain evidence="2">S-188037</strain>
    </source>
</reference>
<dbReference type="Proteomes" id="UP001202328">
    <property type="component" value="Unassembled WGS sequence"/>
</dbReference>
<proteinExistence type="predicted"/>
<keyword evidence="1" id="KW-0812">Transmembrane</keyword>
<sequence length="182" mass="20029">MPTRLPPIFALDTSTKAELTTTPSFFQIKASYGGLIPDCHNNGKESDHHNHVCCNQLMNLLAFLLCFHLFTLTIMLLIFILDNLNDNKDGHGQRMPAKEAAIIVFLDGSLVEFGTDFRLSETTAKVAKARQLSEFAGDGGKGAWINTGTVDYSEGCFILNSDMFCHLQGYSQDPVNYDVGSS</sequence>
<gene>
    <name evidence="2" type="ORF">MKW98_000625</name>
</gene>